<evidence type="ECO:0000259" key="3">
    <source>
        <dbReference type="Pfam" id="PF01170"/>
    </source>
</evidence>
<dbReference type="InterPro" id="IPR000241">
    <property type="entry name" value="RlmKL-like_Mtase"/>
</dbReference>
<protein>
    <submittedName>
        <fullName evidence="4">RNA methylase</fullName>
    </submittedName>
</protein>
<dbReference type="InterPro" id="IPR053943">
    <property type="entry name" value="RlmKL-like_Mtase_CS"/>
</dbReference>
<proteinExistence type="predicted"/>
<dbReference type="PANTHER" id="PTHR13370:SF3">
    <property type="entry name" value="TRNA (GUANINE(10)-N2)-METHYLTRANSFERASE HOMOLOG"/>
    <property type="match status" value="1"/>
</dbReference>
<evidence type="ECO:0000256" key="1">
    <source>
        <dbReference type="ARBA" id="ARBA00022603"/>
    </source>
</evidence>
<dbReference type="PROSITE" id="PS01261">
    <property type="entry name" value="UPF0020"/>
    <property type="match status" value="1"/>
</dbReference>
<dbReference type="GO" id="GO:0032259">
    <property type="term" value="P:methylation"/>
    <property type="evidence" value="ECO:0007669"/>
    <property type="project" value="UniProtKB-KW"/>
</dbReference>
<dbReference type="RefSeq" id="WP_109251356.1">
    <property type="nucleotide sequence ID" value="NZ_QEXV01000001.1"/>
</dbReference>
<evidence type="ECO:0000313" key="4">
    <source>
        <dbReference type="EMBL" id="PWE18082.1"/>
    </source>
</evidence>
<dbReference type="OrthoDB" id="8901552at2"/>
<keyword evidence="5" id="KW-1185">Reference proteome</keyword>
<evidence type="ECO:0000256" key="2">
    <source>
        <dbReference type="ARBA" id="ARBA00022679"/>
    </source>
</evidence>
<dbReference type="Pfam" id="PF01170">
    <property type="entry name" value="UPF0020"/>
    <property type="match status" value="1"/>
</dbReference>
<evidence type="ECO:0000313" key="5">
    <source>
        <dbReference type="Proteomes" id="UP000245168"/>
    </source>
</evidence>
<name>A0A2U2BVQ4_9PROT</name>
<dbReference type="InterPro" id="IPR029063">
    <property type="entry name" value="SAM-dependent_MTases_sf"/>
</dbReference>
<dbReference type="SUPFAM" id="SSF53335">
    <property type="entry name" value="S-adenosyl-L-methionine-dependent methyltransferases"/>
    <property type="match status" value="1"/>
</dbReference>
<dbReference type="GO" id="GO:0005737">
    <property type="term" value="C:cytoplasm"/>
    <property type="evidence" value="ECO:0007669"/>
    <property type="project" value="TreeGrafter"/>
</dbReference>
<organism evidence="4 5">
    <name type="scientific">Marinicauda salina</name>
    <dbReference type="NCBI Taxonomy" id="2135793"/>
    <lineage>
        <taxon>Bacteria</taxon>
        <taxon>Pseudomonadati</taxon>
        <taxon>Pseudomonadota</taxon>
        <taxon>Alphaproteobacteria</taxon>
        <taxon>Maricaulales</taxon>
        <taxon>Maricaulaceae</taxon>
        <taxon>Marinicauda</taxon>
    </lineage>
</organism>
<dbReference type="EMBL" id="QEXV01000001">
    <property type="protein sequence ID" value="PWE18082.1"/>
    <property type="molecule type" value="Genomic_DNA"/>
</dbReference>
<dbReference type="Proteomes" id="UP000245168">
    <property type="component" value="Unassembled WGS sequence"/>
</dbReference>
<keyword evidence="1 4" id="KW-0489">Methyltransferase</keyword>
<dbReference type="AlphaFoldDB" id="A0A2U2BVQ4"/>
<sequence>MKINWGKYKHFPYEKRFAIDELRSIVEPEKIVEDEQSVLIEGGRTERCHDLTYFSEFGTGNQFQPTRQHLIEISAGNGGKRQSTRYSVHGLHEYKGKFNPQVARALLNILAPEPGATILDPFCGSGTTLIEAVHLGHIGYGIDVNPLAIYITNAKFAGLTNSAEALRSALERIKNGISRNGVEVPDTSRSNRAVYLKNWLPSSTFRQAELVRAIAGQESKSIKNFFLTIASDKLRDHSLQEPADLRIRRRRSPLPKIDFSEDFLRTAEAVVERISAAQAAFGLKNAELHTAQIRNTELKATFGEVKFDAAVTSPPYAMALPYIDTQRLSLVWLGLVEPSEILQLEATLIGSRELRGRARPLLEEKIRINHDKLPDSEWQRCCQLQAAIGPSDGFRRRAVPILLYRYFSSMQNSFRAVAAAMKRGGHYALVVGHNHTTLGGSRFDIDTPRHLANIANAVGWRVARVEPLETYQRYGLHVKNAVREEALIVLENG</sequence>
<keyword evidence="2" id="KW-0808">Transferase</keyword>
<dbReference type="PANTHER" id="PTHR13370">
    <property type="entry name" value="RNA METHYLASE-RELATED"/>
    <property type="match status" value="1"/>
</dbReference>
<gene>
    <name evidence="4" type="ORF">DDZ18_00255</name>
</gene>
<dbReference type="GO" id="GO:0008168">
    <property type="term" value="F:methyltransferase activity"/>
    <property type="evidence" value="ECO:0007669"/>
    <property type="project" value="UniProtKB-KW"/>
</dbReference>
<comment type="caution">
    <text evidence="4">The sequence shown here is derived from an EMBL/GenBank/DDBJ whole genome shotgun (WGS) entry which is preliminary data.</text>
</comment>
<accession>A0A2U2BVQ4</accession>
<feature type="domain" description="Ribosomal RNA large subunit methyltransferase K/L-like methyltransferase" evidence="3">
    <location>
        <begin position="94"/>
        <end position="136"/>
    </location>
</feature>
<reference evidence="5" key="1">
    <citation type="submission" date="2018-05" db="EMBL/GenBank/DDBJ databases">
        <authorList>
            <person name="Liu B.-T."/>
        </authorList>
    </citation>
    <scope>NUCLEOTIDE SEQUENCE [LARGE SCALE GENOMIC DNA]</scope>
    <source>
        <strain evidence="5">WD6-1</strain>
    </source>
</reference>
<dbReference type="Gene3D" id="3.40.50.150">
    <property type="entry name" value="Vaccinia Virus protein VP39"/>
    <property type="match status" value="2"/>
</dbReference>